<keyword evidence="4" id="KW-0997">Cell inner membrane</keyword>
<organism evidence="6 7">
    <name type="scientific">Luteolibacter pohnpeiensis</name>
    <dbReference type="NCBI Taxonomy" id="454153"/>
    <lineage>
        <taxon>Bacteria</taxon>
        <taxon>Pseudomonadati</taxon>
        <taxon>Verrucomicrobiota</taxon>
        <taxon>Verrucomicrobiia</taxon>
        <taxon>Verrucomicrobiales</taxon>
        <taxon>Verrucomicrobiaceae</taxon>
        <taxon>Luteolibacter</taxon>
    </lineage>
</organism>
<dbReference type="InterPro" id="IPR044527">
    <property type="entry name" value="NrtA/CpmA_ABC-bd_dom"/>
</dbReference>
<dbReference type="PANTHER" id="PTHR30024">
    <property type="entry name" value="ALIPHATIC SULFONATES-BINDING PROTEIN-RELATED"/>
    <property type="match status" value="1"/>
</dbReference>
<proteinExistence type="predicted"/>
<evidence type="ECO:0000313" key="7">
    <source>
        <dbReference type="Proteomes" id="UP000603141"/>
    </source>
</evidence>
<keyword evidence="5" id="KW-0472">Membrane</keyword>
<protein>
    <submittedName>
        <fullName evidence="6">ABC transporter substrate-binding protein</fullName>
    </submittedName>
</protein>
<evidence type="ECO:0000256" key="1">
    <source>
        <dbReference type="ARBA" id="ARBA00004308"/>
    </source>
</evidence>
<dbReference type="Proteomes" id="UP000603141">
    <property type="component" value="Unassembled WGS sequence"/>
</dbReference>
<name>A0A934S7W5_9BACT</name>
<accession>A0A934S7W5</accession>
<reference evidence="6" key="1">
    <citation type="submission" date="2021-01" db="EMBL/GenBank/DDBJ databases">
        <title>Modified the classification status of verrucomicrobia.</title>
        <authorList>
            <person name="Feng X."/>
        </authorList>
    </citation>
    <scope>NUCLEOTIDE SEQUENCE</scope>
    <source>
        <strain evidence="6">KCTC 22041</strain>
    </source>
</reference>
<evidence type="ECO:0000256" key="4">
    <source>
        <dbReference type="ARBA" id="ARBA00022519"/>
    </source>
</evidence>
<evidence type="ECO:0000256" key="2">
    <source>
        <dbReference type="ARBA" id="ARBA00022448"/>
    </source>
</evidence>
<dbReference type="Pfam" id="PF13379">
    <property type="entry name" value="NMT1_2"/>
    <property type="match status" value="1"/>
</dbReference>
<comment type="caution">
    <text evidence="6">The sequence shown here is derived from an EMBL/GenBank/DDBJ whole genome shotgun (WGS) entry which is preliminary data.</text>
</comment>
<dbReference type="Gene3D" id="3.40.190.10">
    <property type="entry name" value="Periplasmic binding protein-like II"/>
    <property type="match status" value="2"/>
</dbReference>
<dbReference type="EMBL" id="JAENIJ010000028">
    <property type="protein sequence ID" value="MBK1883817.1"/>
    <property type="molecule type" value="Genomic_DNA"/>
</dbReference>
<dbReference type="SUPFAM" id="SSF53850">
    <property type="entry name" value="Periplasmic binding protein-like II"/>
    <property type="match status" value="1"/>
</dbReference>
<evidence type="ECO:0000256" key="3">
    <source>
        <dbReference type="ARBA" id="ARBA00022475"/>
    </source>
</evidence>
<dbReference type="AlphaFoldDB" id="A0A934S7W5"/>
<dbReference type="GO" id="GO:0012505">
    <property type="term" value="C:endomembrane system"/>
    <property type="evidence" value="ECO:0007669"/>
    <property type="project" value="UniProtKB-SubCell"/>
</dbReference>
<keyword evidence="7" id="KW-1185">Reference proteome</keyword>
<gene>
    <name evidence="6" type="ORF">JIN85_15475</name>
</gene>
<evidence type="ECO:0000313" key="6">
    <source>
        <dbReference type="EMBL" id="MBK1883817.1"/>
    </source>
</evidence>
<evidence type="ECO:0000256" key="5">
    <source>
        <dbReference type="ARBA" id="ARBA00023136"/>
    </source>
</evidence>
<dbReference type="CDD" id="cd13553">
    <property type="entry name" value="PBP2_NrtA_CpmA_like"/>
    <property type="match status" value="1"/>
</dbReference>
<keyword evidence="2" id="KW-0813">Transport</keyword>
<dbReference type="PANTHER" id="PTHR30024:SF43">
    <property type="entry name" value="BLL4572 PROTEIN"/>
    <property type="match status" value="1"/>
</dbReference>
<comment type="subcellular location">
    <subcellularLocation>
        <location evidence="1">Endomembrane system</location>
    </subcellularLocation>
</comment>
<keyword evidence="3" id="KW-1003">Cell membrane</keyword>
<sequence length="329" mass="35706">MPLSDCAPMAVAKEMGIFRKHHLKVRLSRELGWATVRDKIFYGDLDGAQCISGIAFSLAMGAGNVRRKVAVPMVLNLHGNAITLSMDLDPVLIGTGEGLLSYLTHSWKKDRPFTMAAPHRFSSHHILLNTWLQRQGITSPDLVEIIFLPPPLMPRHLKAGHIDGYCVGEPWNSASILTGEAWCPAVSADISHGHPEKVLLLDGGFTDSRREDAVALTAALLEACKLCDEPDFRSEMIQILARKEYTGAPVEVLANSMGQPFNSGGGTKNMTPFHLFHGPQVNPPTLDKASWTLAGLRSLGLVPKGTSAILSEIYRNDLYEEAIAAGAPA</sequence>